<evidence type="ECO:0000313" key="8">
    <source>
        <dbReference type="Proteomes" id="UP000398389"/>
    </source>
</evidence>
<evidence type="ECO:0000256" key="5">
    <source>
        <dbReference type="ARBA" id="ARBA00023211"/>
    </source>
</evidence>
<evidence type="ECO:0000256" key="3">
    <source>
        <dbReference type="ARBA" id="ARBA00022723"/>
    </source>
</evidence>
<dbReference type="GO" id="GO:0006508">
    <property type="term" value="P:proteolysis"/>
    <property type="evidence" value="ECO:0007669"/>
    <property type="project" value="TreeGrafter"/>
</dbReference>
<comment type="cofactor">
    <cofactor evidence="1">
        <name>Mn(2+)</name>
        <dbReference type="ChEBI" id="CHEBI:29035"/>
    </cofactor>
</comment>
<evidence type="ECO:0000313" key="7">
    <source>
        <dbReference type="EMBL" id="VVT53881.1"/>
    </source>
</evidence>
<dbReference type="SUPFAM" id="SSF53092">
    <property type="entry name" value="Creatinase/prolidase N-terminal domain"/>
    <property type="match status" value="1"/>
</dbReference>
<keyword evidence="3" id="KW-0479">Metal-binding</keyword>
<evidence type="ECO:0000259" key="6">
    <source>
        <dbReference type="SMART" id="SM01011"/>
    </source>
</evidence>
<feature type="domain" description="Aminopeptidase P N-terminal" evidence="6">
    <location>
        <begin position="4"/>
        <end position="150"/>
    </location>
</feature>
<dbReference type="GO" id="GO:0030145">
    <property type="term" value="F:manganese ion binding"/>
    <property type="evidence" value="ECO:0007669"/>
    <property type="project" value="InterPro"/>
</dbReference>
<dbReference type="FunFam" id="3.90.230.10:FF:000002">
    <property type="entry name" value="Xaa-Pro aminopeptidase 3"/>
    <property type="match status" value="1"/>
</dbReference>
<dbReference type="GO" id="GO:0070006">
    <property type="term" value="F:metalloaminopeptidase activity"/>
    <property type="evidence" value="ECO:0007669"/>
    <property type="project" value="InterPro"/>
</dbReference>
<organism evidence="7 8">
    <name type="scientific">Magnusiomyces paraingens</name>
    <dbReference type="NCBI Taxonomy" id="2606893"/>
    <lineage>
        <taxon>Eukaryota</taxon>
        <taxon>Fungi</taxon>
        <taxon>Dikarya</taxon>
        <taxon>Ascomycota</taxon>
        <taxon>Saccharomycotina</taxon>
        <taxon>Dipodascomycetes</taxon>
        <taxon>Dipodascales</taxon>
        <taxon>Dipodascaceae</taxon>
        <taxon>Magnusiomyces</taxon>
    </lineage>
</organism>
<comment type="similarity">
    <text evidence="2">Belongs to the peptidase M24B family.</text>
</comment>
<reference evidence="7 8" key="1">
    <citation type="submission" date="2019-09" db="EMBL/GenBank/DDBJ databases">
        <authorList>
            <person name="Brejova B."/>
        </authorList>
    </citation>
    <scope>NUCLEOTIDE SEQUENCE [LARGE SCALE GENOMIC DNA]</scope>
</reference>
<evidence type="ECO:0000256" key="1">
    <source>
        <dbReference type="ARBA" id="ARBA00001936"/>
    </source>
</evidence>
<name>A0A5E8BS76_9ASCO</name>
<dbReference type="PANTHER" id="PTHR43226:SF1">
    <property type="entry name" value="XAA-PRO DIPEPTIDASE"/>
    <property type="match status" value="1"/>
</dbReference>
<accession>A0A5E8BS76</accession>
<sequence>MSKYPAKTHARNTLSYYRSLAAAAAAAANATGTSSSSEKPLFALTAPSLTLYPHCDQSQPFRQDRYFNYLTGAHDLPAAAVLYNSAADRLTLYLPPIDADDVMWSGLPLSPTQAQEKYDMDVVKYHADLAADVASTNVLTIDDRNKSVLESLLSSSNVTISPTFKEALEEARLRKDEFELALMRKASAISDVSHRAVMSALPIETNEGHIHAEFVYHSMRQGSKFQSYDPICCSGTDCGTLHYVRNDQEMADKQLVLIDAGAEWQCYASDVTRVFPITGEWTPEALAIYKAVLDMQTQSMEGVKPGVKWDDLHLLSHRILIKHFLELGIFKNTKSPEEILEARTSVGFLPHGLGHLLGMDTHDVAGHPNYEDPDPMFRYLRLRRPLEPGFVVTVEPGIYFNKFLLEPYLKDPKHLEIINTEVLEKYWAVGGVRLEDDVLVTETGFENFTKVTTDPEEVARIVKEGIAKGRSHFHVLA</sequence>
<evidence type="ECO:0000256" key="4">
    <source>
        <dbReference type="ARBA" id="ARBA00022801"/>
    </source>
</evidence>
<dbReference type="Pfam" id="PF05195">
    <property type="entry name" value="AMP_N"/>
    <property type="match status" value="1"/>
</dbReference>
<dbReference type="InterPro" id="IPR029149">
    <property type="entry name" value="Creatin/AminoP/Spt16_N"/>
</dbReference>
<dbReference type="Gene3D" id="3.40.350.10">
    <property type="entry name" value="Creatinase/prolidase N-terminal domain"/>
    <property type="match status" value="1"/>
</dbReference>
<dbReference type="SUPFAM" id="SSF55920">
    <property type="entry name" value="Creatinase/aminopeptidase"/>
    <property type="match status" value="1"/>
</dbReference>
<dbReference type="PANTHER" id="PTHR43226">
    <property type="entry name" value="XAA-PRO AMINOPEPTIDASE 3"/>
    <property type="match status" value="1"/>
</dbReference>
<dbReference type="InterPro" id="IPR052433">
    <property type="entry name" value="X-Pro_dipept-like"/>
</dbReference>
<protein>
    <recommendedName>
        <fullName evidence="6">Aminopeptidase P N-terminal domain-containing protein</fullName>
    </recommendedName>
</protein>
<gene>
    <name evidence="7" type="ORF">SAPINGB_P003797</name>
</gene>
<keyword evidence="5" id="KW-0464">Manganese</keyword>
<dbReference type="CDD" id="cd01087">
    <property type="entry name" value="Prolidase"/>
    <property type="match status" value="1"/>
</dbReference>
<dbReference type="InterPro" id="IPR000994">
    <property type="entry name" value="Pept_M24"/>
</dbReference>
<dbReference type="Pfam" id="PF00557">
    <property type="entry name" value="Peptidase_M24"/>
    <property type="match status" value="1"/>
</dbReference>
<dbReference type="AlphaFoldDB" id="A0A5E8BS76"/>
<evidence type="ECO:0000256" key="2">
    <source>
        <dbReference type="ARBA" id="ARBA00008766"/>
    </source>
</evidence>
<dbReference type="EMBL" id="CABVLU010000003">
    <property type="protein sequence ID" value="VVT53881.1"/>
    <property type="molecule type" value="Genomic_DNA"/>
</dbReference>
<dbReference type="RefSeq" id="XP_031854403.1">
    <property type="nucleotide sequence ID" value="XM_031998512.1"/>
</dbReference>
<keyword evidence="8" id="KW-1185">Reference proteome</keyword>
<dbReference type="InterPro" id="IPR007865">
    <property type="entry name" value="Aminopep_P_N"/>
</dbReference>
<dbReference type="Proteomes" id="UP000398389">
    <property type="component" value="Unassembled WGS sequence"/>
</dbReference>
<dbReference type="OrthoDB" id="10261878at2759"/>
<dbReference type="Gene3D" id="3.90.230.10">
    <property type="entry name" value="Creatinase/methionine aminopeptidase superfamily"/>
    <property type="match status" value="1"/>
</dbReference>
<dbReference type="InterPro" id="IPR036005">
    <property type="entry name" value="Creatinase/aminopeptidase-like"/>
</dbReference>
<dbReference type="SMART" id="SM01011">
    <property type="entry name" value="AMP_N"/>
    <property type="match status" value="1"/>
</dbReference>
<dbReference type="GeneID" id="43582612"/>
<proteinExistence type="inferred from homology"/>
<keyword evidence="4" id="KW-0378">Hydrolase</keyword>